<evidence type="ECO:0000313" key="2">
    <source>
        <dbReference type="Proteomes" id="UP001608902"/>
    </source>
</evidence>
<dbReference type="Proteomes" id="UP001608902">
    <property type="component" value="Unassembled WGS sequence"/>
</dbReference>
<gene>
    <name evidence="1" type="ORF">AB6A40_010834</name>
</gene>
<protein>
    <submittedName>
        <fullName evidence="1">Uncharacterized protein</fullName>
    </submittedName>
</protein>
<keyword evidence="2" id="KW-1185">Reference proteome</keyword>
<comment type="caution">
    <text evidence="1">The sequence shown here is derived from an EMBL/GenBank/DDBJ whole genome shotgun (WGS) entry which is preliminary data.</text>
</comment>
<dbReference type="AlphaFoldDB" id="A0ABD6EW12"/>
<accession>A0ABD6EW12</accession>
<evidence type="ECO:0000313" key="1">
    <source>
        <dbReference type="EMBL" id="MFH4984125.1"/>
    </source>
</evidence>
<reference evidence="1 2" key="1">
    <citation type="submission" date="2024-08" db="EMBL/GenBank/DDBJ databases">
        <title>Gnathostoma spinigerum genome.</title>
        <authorList>
            <person name="Gonzalez-Bertolin B."/>
            <person name="Monzon S."/>
            <person name="Zaballos A."/>
            <person name="Jimenez P."/>
            <person name="Dekumyoy P."/>
            <person name="Varona S."/>
            <person name="Cuesta I."/>
            <person name="Sumanam S."/>
            <person name="Adisakwattana P."/>
            <person name="Gasser R.B."/>
            <person name="Hernandez-Gonzalez A."/>
            <person name="Young N.D."/>
            <person name="Perteguer M.J."/>
        </authorList>
    </citation>
    <scope>NUCLEOTIDE SEQUENCE [LARGE SCALE GENOMIC DNA]</scope>
    <source>
        <strain evidence="1">AL3</strain>
        <tissue evidence="1">Liver</tissue>
    </source>
</reference>
<organism evidence="1 2">
    <name type="scientific">Gnathostoma spinigerum</name>
    <dbReference type="NCBI Taxonomy" id="75299"/>
    <lineage>
        <taxon>Eukaryota</taxon>
        <taxon>Metazoa</taxon>
        <taxon>Ecdysozoa</taxon>
        <taxon>Nematoda</taxon>
        <taxon>Chromadorea</taxon>
        <taxon>Rhabditida</taxon>
        <taxon>Spirurina</taxon>
        <taxon>Gnathostomatomorpha</taxon>
        <taxon>Gnathostomatoidea</taxon>
        <taxon>Gnathostomatidae</taxon>
        <taxon>Gnathostoma</taxon>
    </lineage>
</organism>
<proteinExistence type="predicted"/>
<dbReference type="EMBL" id="JBGFUD010015371">
    <property type="protein sequence ID" value="MFH4984125.1"/>
    <property type="molecule type" value="Genomic_DNA"/>
</dbReference>
<sequence>MFPQHSSGNVVKCKYDEVWNCDGKSCQCSPVINTKRSPSPILSRTRHSGNIPWEAIRSRHRFNRLWILPLHNY</sequence>
<name>A0ABD6EW12_9BILA</name>